<organism evidence="2 3">
    <name type="scientific">Persicobacter diffluens</name>
    <dbReference type="NCBI Taxonomy" id="981"/>
    <lineage>
        <taxon>Bacteria</taxon>
        <taxon>Pseudomonadati</taxon>
        <taxon>Bacteroidota</taxon>
        <taxon>Cytophagia</taxon>
        <taxon>Cytophagales</taxon>
        <taxon>Persicobacteraceae</taxon>
        <taxon>Persicobacter</taxon>
    </lineage>
</organism>
<evidence type="ECO:0000313" key="2">
    <source>
        <dbReference type="EMBL" id="GJM63951.1"/>
    </source>
</evidence>
<keyword evidence="3" id="KW-1185">Reference proteome</keyword>
<gene>
    <name evidence="2" type="ORF">PEDI_45030</name>
</gene>
<feature type="transmembrane region" description="Helical" evidence="1">
    <location>
        <begin position="12"/>
        <end position="33"/>
    </location>
</feature>
<proteinExistence type="predicted"/>
<evidence type="ECO:0000256" key="1">
    <source>
        <dbReference type="SAM" id="Phobius"/>
    </source>
</evidence>
<comment type="caution">
    <text evidence="2">The sequence shown here is derived from an EMBL/GenBank/DDBJ whole genome shotgun (WGS) entry which is preliminary data.</text>
</comment>
<evidence type="ECO:0000313" key="3">
    <source>
        <dbReference type="Proteomes" id="UP001310022"/>
    </source>
</evidence>
<accession>A0AAN4W1H8</accession>
<sequence length="40" mass="4456">MSPVTAATAPEMLTIKAVMILFVFIMFEFGGLYRAKILSF</sequence>
<reference evidence="2 3" key="1">
    <citation type="submission" date="2021-12" db="EMBL/GenBank/DDBJ databases">
        <title>Genome sequencing of bacteria with rrn-lacking chromosome and rrn-plasmid.</title>
        <authorList>
            <person name="Anda M."/>
            <person name="Iwasaki W."/>
        </authorList>
    </citation>
    <scope>NUCLEOTIDE SEQUENCE [LARGE SCALE GENOMIC DNA]</scope>
    <source>
        <strain evidence="2 3">NBRC 15940</strain>
    </source>
</reference>
<dbReference type="Proteomes" id="UP001310022">
    <property type="component" value="Unassembled WGS sequence"/>
</dbReference>
<keyword evidence="1" id="KW-0472">Membrane</keyword>
<name>A0AAN4W1H8_9BACT</name>
<dbReference type="AlphaFoldDB" id="A0AAN4W1H8"/>
<keyword evidence="1" id="KW-1133">Transmembrane helix</keyword>
<dbReference type="EMBL" id="BQKE01000003">
    <property type="protein sequence ID" value="GJM63951.1"/>
    <property type="molecule type" value="Genomic_DNA"/>
</dbReference>
<keyword evidence="1" id="KW-0812">Transmembrane</keyword>
<protein>
    <submittedName>
        <fullName evidence="2">Uncharacterized protein</fullName>
    </submittedName>
</protein>